<sequence length="1648" mass="178752">MQPKLEFTRPGRSAAAPRPVAAYSQQQQQQQRRRRQSVDIIAGAVEPEARPVSRQSSSSEDEIESMKRSMAVNLTTLEKQRRAKANRPSPVTDNATAPPTHLKTGRNDPRAASQMAGGQRTQWQHDASSSVGGARRARKELIQQAMELSPPVPQVPSFIQRQWPKDSNVYPREHQPYFYTSSPHDPATTAQHPMTAAPGAAVYPPLPDSPYHVTHAQWAATSGALSASPPVAPYQAFQAAYPEYSGPAPHYTMAPEIVYDRPGNPAGQYSLDPSERAETAASSDSFAVSPYHYERQTYQHYQQQAHQPQQHVGSPVHLAPMLYAGSSGSPTDHGRVEVSAVSQQPMYLPHMAYSGSAGSPLEQTHIHASGGSQQQQPLMYKAPMVYAGSPTMEQGRLNGSVTSQQPVHLAPIVEQPSNVPSGVNLKAENAAAPAGAVTLANNSSASVLANASDGDLFRPAANGTQAEADLPAIPTDKKQPFRFPLVQEMQEQQRRRQQQQRGVQDAPSMPANANVGGHEPARGPGEAPSSIVTTNGGIAIQELLNSPTEAEALHQFIEKENERHRRDSDAVRPPLPPIPPMMAPIQHDSSPGSRSSYHSAGHSMWQPGRAETVYQDFATAHQSLSSMDGGLGAALGYSMDTHMAKIPELPTARAPLSTIPSSSDIPAVPVAERTQLVHTNEVQQPKHSKEFGFDYYKHRRVLDSAIAQRGDDSSEASVIGEHDEDKATPMDDALDYDRWNAQLMESQIAATTAGTAQQKSVGLGVSPDAVFEMERPGRKGTVESLDNVLEYYRNRPYESIVEESESDEQRKAPFPMLAPSNHRPLLNSSKYPMRNEPTSPAYHRTSFSSPVHKPDTPPLVRVPELVKVIEKHTSRQAAAASAAVSVATQAGSPPISSTDRAAVAESTQEYQPTPIAKSPQAGVPLAESERPVDTGALSPGRWAESTGSQAKDPYAILEQLGDPEDDLLLPPTAASPVSPEQEPQFPSQPHMTQHQLPPDSVDSQIMDDYVQMESIEEFGIPFDSDAGEQFTDYGYTSTTSSDSFGEPVAHSASMLGGGVIREHYEVDRLAEALANTHLMSQAALGESSDEETDRLVAGRPEESQGHKTASDQLERGGDAGSMNKKPSSARTNTSTLTASSSGDNGPAQHAGGTATAQTTNVNTVVAGTAGGTAAVAVAAAAAAAGNLPFDIMELTSELELMVGRDQEDYMSDPLSPSSVDLGVLQALGRAVHQQVLLHQQHQMNRRKSNMQINTAPLQLAEQQQQQVSPELDDMVQYDQQLQAMAKEVSQYCDESGLRQVFPLSAKWFSWLAKYPHRILPWRKYHDEDDDINDSEDDDNSDCSSESSFGILPPTQAWPLPPTDILSKARIPMSARRPLLARNVIASQRQLPAGIEAHWQYYSVINQIVTVASGIHRQLQGERDHTFVVHQLAALYQFLGGEFSKFKKRIEKVFDAAKQMLDLQPVRLDGPRRQADGRLVGEPVRLLDPDCAQVIAKMMQDIIVEALYSKWEIPGEPLATNTPPTAAGRGKAHGLGIDGTQYVVATLKGLPTRPIVRYLARELKAVNTAERRRRGRNMSRNPSLGHLRFQQQAVQQQAMQHPMPPLPPNDKGSGSAGHRGDTPARGPKATIEPGAAAVLSTVVSAPEEH</sequence>
<gene>
    <name evidence="2" type="ORF">DL89DRAFT_163794</name>
</gene>
<feature type="compositionally biased region" description="Polar residues" evidence="1">
    <location>
        <begin position="119"/>
        <end position="130"/>
    </location>
</feature>
<feature type="region of interest" description="Disordered" evidence="1">
    <location>
        <begin position="264"/>
        <end position="284"/>
    </location>
</feature>
<keyword evidence="3" id="KW-1185">Reference proteome</keyword>
<dbReference type="OrthoDB" id="533331at2759"/>
<proteinExistence type="predicted"/>
<dbReference type="GeneID" id="63800351"/>
<feature type="region of interest" description="Disordered" evidence="1">
    <location>
        <begin position="1589"/>
        <end position="1634"/>
    </location>
</feature>
<evidence type="ECO:0000313" key="2">
    <source>
        <dbReference type="EMBL" id="ORX69618.1"/>
    </source>
</evidence>
<dbReference type="RefSeq" id="XP_040743306.1">
    <property type="nucleotide sequence ID" value="XM_040883703.1"/>
</dbReference>
<feature type="compositionally biased region" description="Basic and acidic residues" evidence="1">
    <location>
        <begin position="1093"/>
        <end position="1117"/>
    </location>
</feature>
<name>A0A1Y1W8E9_9FUNG</name>
<organism evidence="2 3">
    <name type="scientific">Linderina pennispora</name>
    <dbReference type="NCBI Taxonomy" id="61395"/>
    <lineage>
        <taxon>Eukaryota</taxon>
        <taxon>Fungi</taxon>
        <taxon>Fungi incertae sedis</taxon>
        <taxon>Zoopagomycota</taxon>
        <taxon>Kickxellomycotina</taxon>
        <taxon>Kickxellomycetes</taxon>
        <taxon>Kickxellales</taxon>
        <taxon>Kickxellaceae</taxon>
        <taxon>Linderina</taxon>
    </lineage>
</organism>
<feature type="compositionally biased region" description="Basic and acidic residues" evidence="1">
    <location>
        <begin position="559"/>
        <end position="570"/>
    </location>
</feature>
<dbReference type="EMBL" id="MCFD01000007">
    <property type="protein sequence ID" value="ORX69618.1"/>
    <property type="molecule type" value="Genomic_DNA"/>
</dbReference>
<feature type="region of interest" description="Disordered" evidence="1">
    <location>
        <begin position="1"/>
        <end position="130"/>
    </location>
</feature>
<accession>A0A1Y1W8E9</accession>
<feature type="compositionally biased region" description="Low complexity" evidence="1">
    <location>
        <begin position="1589"/>
        <end position="1600"/>
    </location>
</feature>
<feature type="region of interest" description="Disordered" evidence="1">
    <location>
        <begin position="488"/>
        <end position="530"/>
    </location>
</feature>
<feature type="compositionally biased region" description="Low complexity" evidence="1">
    <location>
        <begin position="968"/>
        <end position="989"/>
    </location>
</feature>
<feature type="region of interest" description="Disordered" evidence="1">
    <location>
        <begin position="1330"/>
        <end position="1355"/>
    </location>
</feature>
<comment type="caution">
    <text evidence="2">The sequence shown here is derived from an EMBL/GenBank/DDBJ whole genome shotgun (WGS) entry which is preliminary data.</text>
</comment>
<feature type="compositionally biased region" description="Polar residues" evidence="1">
    <location>
        <begin position="890"/>
        <end position="911"/>
    </location>
</feature>
<reference evidence="2 3" key="1">
    <citation type="submission" date="2016-07" db="EMBL/GenBank/DDBJ databases">
        <title>Pervasive Adenine N6-methylation of Active Genes in Fungi.</title>
        <authorList>
            <consortium name="DOE Joint Genome Institute"/>
            <person name="Mondo S.J."/>
            <person name="Dannebaum R.O."/>
            <person name="Kuo R.C."/>
            <person name="Labutti K."/>
            <person name="Haridas S."/>
            <person name="Kuo A."/>
            <person name="Salamov A."/>
            <person name="Ahrendt S.R."/>
            <person name="Lipzen A."/>
            <person name="Sullivan W."/>
            <person name="Andreopoulos W.B."/>
            <person name="Clum A."/>
            <person name="Lindquist E."/>
            <person name="Daum C."/>
            <person name="Ramamoorthy G.K."/>
            <person name="Gryganskyi A."/>
            <person name="Culley D."/>
            <person name="Magnuson J.K."/>
            <person name="James T.Y."/>
            <person name="O'Malley M.A."/>
            <person name="Stajich J.E."/>
            <person name="Spatafora J.W."/>
            <person name="Visel A."/>
            <person name="Grigoriev I.V."/>
        </authorList>
    </citation>
    <scope>NUCLEOTIDE SEQUENCE [LARGE SCALE GENOMIC DNA]</scope>
    <source>
        <strain evidence="2 3">ATCC 12442</strain>
    </source>
</reference>
<feature type="region of interest" description="Disordered" evidence="1">
    <location>
        <begin position="963"/>
        <end position="1001"/>
    </location>
</feature>
<feature type="region of interest" description="Disordered" evidence="1">
    <location>
        <begin position="1081"/>
        <end position="1155"/>
    </location>
</feature>
<feature type="compositionally biased region" description="Acidic residues" evidence="1">
    <location>
        <begin position="1330"/>
        <end position="1340"/>
    </location>
</feature>
<protein>
    <submittedName>
        <fullName evidence="2">Uncharacterized protein</fullName>
    </submittedName>
</protein>
<evidence type="ECO:0000313" key="3">
    <source>
        <dbReference type="Proteomes" id="UP000193922"/>
    </source>
</evidence>
<feature type="region of interest" description="Disordered" evidence="1">
    <location>
        <begin position="559"/>
        <end position="580"/>
    </location>
</feature>
<feature type="compositionally biased region" description="Polar residues" evidence="1">
    <location>
        <begin position="1124"/>
        <end position="1143"/>
    </location>
</feature>
<evidence type="ECO:0000256" key="1">
    <source>
        <dbReference type="SAM" id="MobiDB-lite"/>
    </source>
</evidence>
<dbReference type="Proteomes" id="UP000193922">
    <property type="component" value="Unassembled WGS sequence"/>
</dbReference>
<feature type="region of interest" description="Disordered" evidence="1">
    <location>
        <begin position="801"/>
        <end position="858"/>
    </location>
</feature>
<feature type="region of interest" description="Disordered" evidence="1">
    <location>
        <begin position="890"/>
        <end position="951"/>
    </location>
</feature>
<dbReference type="STRING" id="61395.A0A1Y1W8E9"/>